<dbReference type="WBParaSite" id="Gr19_v10_g6637.t1">
    <property type="protein sequence ID" value="Gr19_v10_g6637.t1"/>
    <property type="gene ID" value="Gr19_v10_g6637"/>
</dbReference>
<name>A0A914I4W2_GLORO</name>
<dbReference type="InterPro" id="IPR039905">
    <property type="entry name" value="CD2BP2/Lin1"/>
</dbReference>
<organism evidence="2 3">
    <name type="scientific">Globodera rostochiensis</name>
    <name type="common">Golden nematode worm</name>
    <name type="synonym">Heterodera rostochiensis</name>
    <dbReference type="NCBI Taxonomy" id="31243"/>
    <lineage>
        <taxon>Eukaryota</taxon>
        <taxon>Metazoa</taxon>
        <taxon>Ecdysozoa</taxon>
        <taxon>Nematoda</taxon>
        <taxon>Chromadorea</taxon>
        <taxon>Rhabditida</taxon>
        <taxon>Tylenchina</taxon>
        <taxon>Tylenchomorpha</taxon>
        <taxon>Tylenchoidea</taxon>
        <taxon>Heteroderidae</taxon>
        <taxon>Heteroderinae</taxon>
        <taxon>Globodera</taxon>
    </lineage>
</organism>
<evidence type="ECO:0000256" key="1">
    <source>
        <dbReference type="SAM" id="MobiDB-lite"/>
    </source>
</evidence>
<accession>A0A914I4W2</accession>
<dbReference type="AlphaFoldDB" id="A0A914I4W2"/>
<evidence type="ECO:0000313" key="3">
    <source>
        <dbReference type="WBParaSite" id="Gr19_v10_g6637.t1"/>
    </source>
</evidence>
<proteinExistence type="predicted"/>
<reference evidence="3" key="1">
    <citation type="submission" date="2022-11" db="UniProtKB">
        <authorList>
            <consortium name="WormBaseParasite"/>
        </authorList>
    </citation>
    <scope>IDENTIFICATION</scope>
</reference>
<feature type="compositionally biased region" description="Basic and acidic residues" evidence="1">
    <location>
        <begin position="49"/>
        <end position="61"/>
    </location>
</feature>
<dbReference type="Proteomes" id="UP000887572">
    <property type="component" value="Unplaced"/>
</dbReference>
<sequence>MEHRVKRSRIETEDEVVDDDNDGGETAETSMKLTTKKHTLDSDEEDETDTHQRLDMDKVEGQEESTLEYEGQVKIMPFNMKDDLEEGHFDANGTFIFDKKEDVIKDAWLDNIEWDNVKNAAGKHWGKLDDEEGKKSDDEKEVEPKDVYRRLLELLNEKETIAGALKRLNSEKRMNAAEERKRRWAAKKSGANVQEDEKSKQVAELTVLADSLVSLGNMEAYQLNQEGINALLNALKTANRIPGAKKATMDMFSEE</sequence>
<protein>
    <submittedName>
        <fullName evidence="3">CD2 antigen cytoplasmic tail-binding protein 2</fullName>
    </submittedName>
</protein>
<dbReference type="GO" id="GO:0005682">
    <property type="term" value="C:U5 snRNP"/>
    <property type="evidence" value="ECO:0007669"/>
    <property type="project" value="InterPro"/>
</dbReference>
<keyword evidence="2" id="KW-1185">Reference proteome</keyword>
<dbReference type="PANTHER" id="PTHR13138">
    <property type="entry name" value="PROTEIN LIN1"/>
    <property type="match status" value="1"/>
</dbReference>
<dbReference type="PANTHER" id="PTHR13138:SF3">
    <property type="entry name" value="CD2 ANTIGEN CYTOPLASMIC TAIL-BINDING PROTEIN 2"/>
    <property type="match status" value="1"/>
</dbReference>
<feature type="compositionally biased region" description="Acidic residues" evidence="1">
    <location>
        <begin position="12"/>
        <end position="25"/>
    </location>
</feature>
<evidence type="ECO:0000313" key="2">
    <source>
        <dbReference type="Proteomes" id="UP000887572"/>
    </source>
</evidence>
<feature type="region of interest" description="Disordered" evidence="1">
    <location>
        <begin position="1"/>
        <end position="66"/>
    </location>
</feature>
<feature type="compositionally biased region" description="Basic and acidic residues" evidence="1">
    <location>
        <begin position="1"/>
        <end position="11"/>
    </location>
</feature>